<sequence length="475" mass="52017">MVQYSTQFNHAKVLVLGDVMLDRYWFGAANRISPEAPVPVVKVQQNEERAGGAANVAMNIASLNVPIKLLGMTGQDEAAQALAKLLADQRIDCDFVRLDSHPTITKLRILSRHQQLLRLDFEENFHDVQSDELLSRLQHYIAGYGALILSDYGKGTLSQVQQMIQIARQANVPVLIDPKGTDFERYRGATLLTPNMSEFEAVVGTCHSEQEIVDKGLALIKQFDLTALLVTRSEKGMTLIRPQQEAFHLPTQAQEVFDVTGAGDTVISVLGTAIADGRSLEEACYLANVAAGIVVGKLGTSTVSTVELENAIHRRSENGFGIMSEQELKQAVAKAKARGEKIVMTNGCFDILHPGHVSYLANARKLGDRLIVAVNSDASVKRLKGEQRPINNLETRMAVLAGLASVDWLVAFEEETPQRLISEILPDLLVKGGDYKPEEIAGSKEVWANGGDVKVLNFENGYSTSNMIKKIQSLK</sequence>
<evidence type="ECO:0000313" key="19">
    <source>
        <dbReference type="Proteomes" id="UP000016529"/>
    </source>
</evidence>
<comment type="function">
    <text evidence="2 15">Catalyzes the ADP transfer from ATP to D-glycero-beta-D-manno-heptose 1-phosphate, yielding ADP-D-glycero-beta-D-manno-heptose.</text>
</comment>
<evidence type="ECO:0000259" key="17">
    <source>
        <dbReference type="Pfam" id="PF01467"/>
    </source>
</evidence>
<evidence type="ECO:0000259" key="16">
    <source>
        <dbReference type="Pfam" id="PF00294"/>
    </source>
</evidence>
<comment type="subunit">
    <text evidence="3 15">Homodimer.</text>
</comment>
<dbReference type="GO" id="GO:0005829">
    <property type="term" value="C:cytosol"/>
    <property type="evidence" value="ECO:0007669"/>
    <property type="project" value="TreeGrafter"/>
</dbReference>
<dbReference type="Pfam" id="PF00294">
    <property type="entry name" value="PfkB"/>
    <property type="match status" value="1"/>
</dbReference>
<dbReference type="InterPro" id="IPR014729">
    <property type="entry name" value="Rossmann-like_a/b/a_fold"/>
</dbReference>
<dbReference type="HAMAP" id="MF_01603">
    <property type="entry name" value="HldE"/>
    <property type="match status" value="1"/>
</dbReference>
<dbReference type="SUPFAM" id="SSF52374">
    <property type="entry name" value="Nucleotidylyl transferase"/>
    <property type="match status" value="1"/>
</dbReference>
<dbReference type="EC" id="2.7.7.70" evidence="15"/>
<dbReference type="PANTHER" id="PTHR46969">
    <property type="entry name" value="BIFUNCTIONAL PROTEIN HLDE"/>
    <property type="match status" value="1"/>
</dbReference>
<evidence type="ECO:0000256" key="14">
    <source>
        <dbReference type="ARBA" id="ARBA00061122"/>
    </source>
</evidence>
<evidence type="ECO:0000256" key="8">
    <source>
        <dbReference type="ARBA" id="ARBA00022840"/>
    </source>
</evidence>
<dbReference type="PATRIC" id="fig|1195244.3.peg.1911"/>
<dbReference type="NCBIfam" id="TIGR02199">
    <property type="entry name" value="rfaE_dom_II"/>
    <property type="match status" value="1"/>
</dbReference>
<feature type="region of interest" description="Cytidylyltransferase" evidence="15">
    <location>
        <begin position="344"/>
        <end position="475"/>
    </location>
</feature>
<keyword evidence="9 15" id="KW-0511">Multifunctional enzyme</keyword>
<evidence type="ECO:0000256" key="11">
    <source>
        <dbReference type="ARBA" id="ARBA00047428"/>
    </source>
</evidence>
<comment type="similarity">
    <text evidence="13 15">In the N-terminal section; belongs to the carbohydrate kinase PfkB family.</text>
</comment>
<comment type="similarity">
    <text evidence="14 15">In the C-terminal section; belongs to the cytidylyltransferase family.</text>
</comment>
<gene>
    <name evidence="15" type="primary">hldE</name>
    <name evidence="18" type="ORF">N561_09985</name>
</gene>
<dbReference type="Proteomes" id="UP000016529">
    <property type="component" value="Unassembled WGS sequence"/>
</dbReference>
<feature type="active site" evidence="15">
    <location>
        <position position="264"/>
    </location>
</feature>
<dbReference type="InterPro" id="IPR011611">
    <property type="entry name" value="PfkB_dom"/>
</dbReference>
<comment type="pathway">
    <text evidence="15">Nucleotide-sugar biosynthesis; ADP-L-glycero-beta-D-manno-heptose biosynthesis; ADP-L-glycero-beta-D-manno-heptose from D-glycero-beta-D-manno-heptose 7-phosphate: step 3/4.</text>
</comment>
<reference evidence="18 19" key="1">
    <citation type="journal article" date="2013" name="Genome Announc.">
        <title>Draft Genome Sequence of Gallibacterium anatis bv. haemolytica 12656-12 Liver, an Isolate Obtained from the Liver of a Septicemic Chicken.</title>
        <authorList>
            <person name="Kudirkiene E."/>
            <person name="Christensen H."/>
            <person name="Bojesen A.M."/>
        </authorList>
    </citation>
    <scope>NUCLEOTIDE SEQUENCE [LARGE SCALE GENOMIC DNA]</scope>
    <source>
        <strain evidence="18">12656/12</strain>
    </source>
</reference>
<feature type="binding site" evidence="15">
    <location>
        <begin position="195"/>
        <end position="198"/>
    </location>
    <ligand>
        <name>ATP</name>
        <dbReference type="ChEBI" id="CHEBI:30616"/>
    </ligand>
</feature>
<dbReference type="NCBIfam" id="TIGR00125">
    <property type="entry name" value="cyt_tran_rel"/>
    <property type="match status" value="1"/>
</dbReference>
<evidence type="ECO:0000256" key="6">
    <source>
        <dbReference type="ARBA" id="ARBA00022741"/>
    </source>
</evidence>
<dbReference type="InterPro" id="IPR004821">
    <property type="entry name" value="Cyt_trans-like"/>
</dbReference>
<comment type="pathway">
    <text evidence="15">Nucleotide-sugar biosynthesis; ADP-L-glycero-beta-D-manno-heptose biosynthesis; ADP-L-glycero-beta-D-manno-heptose from D-glycero-beta-D-manno-heptose 7-phosphate: step 1/4.</text>
</comment>
<proteinExistence type="inferred from homology"/>
<evidence type="ECO:0000256" key="13">
    <source>
        <dbReference type="ARBA" id="ARBA00060955"/>
    </source>
</evidence>
<dbReference type="EMBL" id="AVOX01000051">
    <property type="protein sequence ID" value="ERF77650.1"/>
    <property type="molecule type" value="Genomic_DNA"/>
</dbReference>
<evidence type="ECO:0000256" key="9">
    <source>
        <dbReference type="ARBA" id="ARBA00023268"/>
    </source>
</evidence>
<keyword evidence="4 15" id="KW-0808">Transferase</keyword>
<comment type="caution">
    <text evidence="18">The sequence shown here is derived from an EMBL/GenBank/DDBJ whole genome shotgun (WGS) entry which is preliminary data.</text>
</comment>
<dbReference type="GO" id="GO:0005524">
    <property type="term" value="F:ATP binding"/>
    <property type="evidence" value="ECO:0007669"/>
    <property type="project" value="UniProtKB-UniRule"/>
</dbReference>
<evidence type="ECO:0000256" key="15">
    <source>
        <dbReference type="HAMAP-Rule" id="MF_01603"/>
    </source>
</evidence>
<dbReference type="PANTHER" id="PTHR46969:SF1">
    <property type="entry name" value="BIFUNCTIONAL PROTEIN HLDE"/>
    <property type="match status" value="1"/>
</dbReference>
<evidence type="ECO:0000256" key="7">
    <source>
        <dbReference type="ARBA" id="ARBA00022777"/>
    </source>
</evidence>
<dbReference type="FunFam" id="3.40.50.620:FF:000028">
    <property type="entry name" value="Bifunctional protein HldE"/>
    <property type="match status" value="1"/>
</dbReference>
<evidence type="ECO:0000256" key="3">
    <source>
        <dbReference type="ARBA" id="ARBA00011738"/>
    </source>
</evidence>
<dbReference type="FunFam" id="3.40.1190.20:FF:000002">
    <property type="entry name" value="Bifunctional protein HldE"/>
    <property type="match status" value="1"/>
</dbReference>
<dbReference type="GO" id="GO:0033785">
    <property type="term" value="F:heptose 7-phosphate kinase activity"/>
    <property type="evidence" value="ECO:0007669"/>
    <property type="project" value="UniProtKB-UniRule"/>
</dbReference>
<name>U1I2Z2_9PAST</name>
<evidence type="ECO:0000313" key="18">
    <source>
        <dbReference type="EMBL" id="ERF77650.1"/>
    </source>
</evidence>
<comment type="function">
    <text evidence="1 15">Catalyzes the phosphorylation of D-glycero-D-manno-heptose 7-phosphate at the C-1 position to selectively form D-glycero-beta-D-manno-heptose-1,7-bisphosphate.</text>
</comment>
<dbReference type="Gene3D" id="3.40.50.620">
    <property type="entry name" value="HUPs"/>
    <property type="match status" value="1"/>
</dbReference>
<dbReference type="NCBIfam" id="TIGR02198">
    <property type="entry name" value="rfaE_dom_I"/>
    <property type="match status" value="1"/>
</dbReference>
<dbReference type="Gene3D" id="3.40.1190.20">
    <property type="match status" value="1"/>
</dbReference>
<dbReference type="InterPro" id="IPR011913">
    <property type="entry name" value="RfaE_dom_I"/>
</dbReference>
<dbReference type="RefSeq" id="WP_021462173.1">
    <property type="nucleotide sequence ID" value="NZ_AVOX01000051.1"/>
</dbReference>
<keyword evidence="6 15" id="KW-0547">Nucleotide-binding</keyword>
<dbReference type="CDD" id="cd01172">
    <property type="entry name" value="RfaE_like"/>
    <property type="match status" value="1"/>
</dbReference>
<evidence type="ECO:0000256" key="10">
    <source>
        <dbReference type="ARBA" id="ARBA00023277"/>
    </source>
</evidence>
<evidence type="ECO:0000256" key="4">
    <source>
        <dbReference type="ARBA" id="ARBA00022679"/>
    </source>
</evidence>
<feature type="domain" description="Carbohydrate kinase PfkB" evidence="16">
    <location>
        <begin position="11"/>
        <end position="302"/>
    </location>
</feature>
<comment type="catalytic activity">
    <reaction evidence="12 15">
        <text>D-glycero-beta-D-manno-heptose 7-phosphate + ATP = D-glycero-beta-D-manno-heptose 1,7-bisphosphate + ADP + H(+)</text>
        <dbReference type="Rhea" id="RHEA:27473"/>
        <dbReference type="ChEBI" id="CHEBI:15378"/>
        <dbReference type="ChEBI" id="CHEBI:30616"/>
        <dbReference type="ChEBI" id="CHEBI:60204"/>
        <dbReference type="ChEBI" id="CHEBI:60208"/>
        <dbReference type="ChEBI" id="CHEBI:456216"/>
        <dbReference type="EC" id="2.7.1.167"/>
    </reaction>
</comment>
<dbReference type="GO" id="GO:0097171">
    <property type="term" value="P:ADP-L-glycero-beta-D-manno-heptose biosynthetic process"/>
    <property type="evidence" value="ECO:0007669"/>
    <property type="project" value="UniProtKB-UniPathway"/>
</dbReference>
<dbReference type="SUPFAM" id="SSF53613">
    <property type="entry name" value="Ribokinase-like"/>
    <property type="match status" value="1"/>
</dbReference>
<dbReference type="EC" id="2.7.1.167" evidence="15"/>
<evidence type="ECO:0000256" key="1">
    <source>
        <dbReference type="ARBA" id="ARBA00002319"/>
    </source>
</evidence>
<dbReference type="NCBIfam" id="NF008454">
    <property type="entry name" value="PRK11316.1"/>
    <property type="match status" value="1"/>
</dbReference>
<dbReference type="GO" id="GO:0016773">
    <property type="term" value="F:phosphotransferase activity, alcohol group as acceptor"/>
    <property type="evidence" value="ECO:0007669"/>
    <property type="project" value="InterPro"/>
</dbReference>
<dbReference type="Pfam" id="PF01467">
    <property type="entry name" value="CTP_transf_like"/>
    <property type="match status" value="1"/>
</dbReference>
<evidence type="ECO:0000256" key="2">
    <source>
        <dbReference type="ARBA" id="ARBA00003753"/>
    </source>
</evidence>
<dbReference type="InterPro" id="IPR023030">
    <property type="entry name" value="Bifunc_HldE"/>
</dbReference>
<comment type="catalytic activity">
    <reaction evidence="11 15">
        <text>D-glycero-beta-D-manno-heptose 1-phosphate + ATP + H(+) = ADP-D-glycero-beta-D-manno-heptose + diphosphate</text>
        <dbReference type="Rhea" id="RHEA:27465"/>
        <dbReference type="ChEBI" id="CHEBI:15378"/>
        <dbReference type="ChEBI" id="CHEBI:30616"/>
        <dbReference type="ChEBI" id="CHEBI:33019"/>
        <dbReference type="ChEBI" id="CHEBI:59967"/>
        <dbReference type="ChEBI" id="CHEBI:61593"/>
        <dbReference type="EC" id="2.7.7.70"/>
    </reaction>
</comment>
<dbReference type="InterPro" id="IPR011914">
    <property type="entry name" value="RfaE_dom_II"/>
</dbReference>
<dbReference type="GO" id="GO:0033786">
    <property type="term" value="F:heptose-1-phosphate adenylyltransferase activity"/>
    <property type="evidence" value="ECO:0007669"/>
    <property type="project" value="UniProtKB-UniRule"/>
</dbReference>
<keyword evidence="7 15" id="KW-0418">Kinase</keyword>
<evidence type="ECO:0000256" key="5">
    <source>
        <dbReference type="ARBA" id="ARBA00022695"/>
    </source>
</evidence>
<keyword evidence="5 15" id="KW-0548">Nucleotidyltransferase</keyword>
<feature type="domain" description="Cytidyltransferase-like" evidence="17">
    <location>
        <begin position="344"/>
        <end position="469"/>
    </location>
</feature>
<dbReference type="AlphaFoldDB" id="U1I2Z2"/>
<evidence type="ECO:0000256" key="12">
    <source>
        <dbReference type="ARBA" id="ARBA00052873"/>
    </source>
</evidence>
<dbReference type="UniPathway" id="UPA00356">
    <property type="reaction ID" value="UER00437"/>
</dbReference>
<protein>
    <recommendedName>
        <fullName evidence="15">Bifunctional protein HldE</fullName>
    </recommendedName>
    <domain>
        <recommendedName>
            <fullName evidence="15">D-beta-D-heptose 7-phosphate kinase</fullName>
            <ecNumber evidence="15">2.7.1.167</ecNumber>
        </recommendedName>
        <alternativeName>
            <fullName evidence="15">D-beta-D-heptose 7-phosphotransferase</fullName>
        </alternativeName>
        <alternativeName>
            <fullName evidence="15">D-glycero-beta-D-manno-heptose-7-phosphate kinase</fullName>
        </alternativeName>
    </domain>
    <domain>
        <recommendedName>
            <fullName evidence="15">D-beta-D-heptose 1-phosphate adenylyltransferase</fullName>
            <ecNumber evidence="15">2.7.7.70</ecNumber>
        </recommendedName>
        <alternativeName>
            <fullName evidence="15">D-glycero-beta-D-manno-heptose 1-phosphate adenylyltransferase</fullName>
        </alternativeName>
    </domain>
</protein>
<organism evidence="18 19">
    <name type="scientific">Gallibacterium anatis 12656/12</name>
    <dbReference type="NCBI Taxonomy" id="1195244"/>
    <lineage>
        <taxon>Bacteria</taxon>
        <taxon>Pseudomonadati</taxon>
        <taxon>Pseudomonadota</taxon>
        <taxon>Gammaproteobacteria</taxon>
        <taxon>Pasteurellales</taxon>
        <taxon>Pasteurellaceae</taxon>
        <taxon>Gallibacterium</taxon>
    </lineage>
</organism>
<keyword evidence="10 15" id="KW-0119">Carbohydrate metabolism</keyword>
<accession>U1I2Z2</accession>
<dbReference type="InterPro" id="IPR029056">
    <property type="entry name" value="Ribokinase-like"/>
</dbReference>
<keyword evidence="8 15" id="KW-0067">ATP-binding</keyword>
<feature type="region of interest" description="Ribokinase" evidence="15">
    <location>
        <begin position="1"/>
        <end position="316"/>
    </location>
</feature>